<feature type="compositionally biased region" description="Low complexity" evidence="9">
    <location>
        <begin position="298"/>
        <end position="312"/>
    </location>
</feature>
<dbReference type="AlphaFoldDB" id="A0A058Z219"/>
<evidence type="ECO:0000256" key="2">
    <source>
        <dbReference type="ARBA" id="ARBA00022448"/>
    </source>
</evidence>
<organism evidence="13">
    <name type="scientific">Fonticula alba</name>
    <name type="common">Slime mold</name>
    <dbReference type="NCBI Taxonomy" id="691883"/>
    <lineage>
        <taxon>Eukaryota</taxon>
        <taxon>Rotosphaerida</taxon>
        <taxon>Fonticulaceae</taxon>
        <taxon>Fonticula</taxon>
    </lineage>
</organism>
<dbReference type="CDD" id="cd02961">
    <property type="entry name" value="PDI_a_family"/>
    <property type="match status" value="1"/>
</dbReference>
<dbReference type="STRING" id="691883.A0A058Z219"/>
<dbReference type="PANTHER" id="PTHR46107:SF3">
    <property type="entry name" value="THIOREDOXIN DOMAIN-CONTAINING PROTEIN"/>
    <property type="match status" value="1"/>
</dbReference>
<feature type="signal peptide" evidence="11">
    <location>
        <begin position="1"/>
        <end position="23"/>
    </location>
</feature>
<evidence type="ECO:0000256" key="7">
    <source>
        <dbReference type="ARBA" id="ARBA00023157"/>
    </source>
</evidence>
<dbReference type="InterPro" id="IPR052454">
    <property type="entry name" value="TMX_domain-containing"/>
</dbReference>
<evidence type="ECO:0000256" key="8">
    <source>
        <dbReference type="ARBA" id="ARBA00023284"/>
    </source>
</evidence>
<keyword evidence="2" id="KW-0813">Transport</keyword>
<evidence type="ECO:0000256" key="11">
    <source>
        <dbReference type="SAM" id="SignalP"/>
    </source>
</evidence>
<evidence type="ECO:0000259" key="12">
    <source>
        <dbReference type="PROSITE" id="PS51352"/>
    </source>
</evidence>
<feature type="chain" id="PRO_5001566167" description="Thioredoxin domain-containing protein" evidence="11">
    <location>
        <begin position="24"/>
        <end position="319"/>
    </location>
</feature>
<proteinExistence type="predicted"/>
<evidence type="ECO:0000313" key="13">
    <source>
        <dbReference type="EMBL" id="KCV68315.1"/>
    </source>
</evidence>
<dbReference type="SUPFAM" id="SSF52833">
    <property type="entry name" value="Thioredoxin-like"/>
    <property type="match status" value="1"/>
</dbReference>
<dbReference type="GO" id="GO:0015036">
    <property type="term" value="F:disulfide oxidoreductase activity"/>
    <property type="evidence" value="ECO:0007669"/>
    <property type="project" value="TreeGrafter"/>
</dbReference>
<evidence type="ECO:0000313" key="14">
    <source>
        <dbReference type="Proteomes" id="UP000030693"/>
    </source>
</evidence>
<dbReference type="Gene3D" id="3.40.30.10">
    <property type="entry name" value="Glutaredoxin"/>
    <property type="match status" value="1"/>
</dbReference>
<evidence type="ECO:0000256" key="4">
    <source>
        <dbReference type="ARBA" id="ARBA00022824"/>
    </source>
</evidence>
<keyword evidence="10" id="KW-0812">Transmembrane</keyword>
<evidence type="ECO:0000256" key="10">
    <source>
        <dbReference type="SAM" id="Phobius"/>
    </source>
</evidence>
<evidence type="ECO:0000256" key="9">
    <source>
        <dbReference type="SAM" id="MobiDB-lite"/>
    </source>
</evidence>
<dbReference type="GeneID" id="20529958"/>
<dbReference type="PROSITE" id="PS51352">
    <property type="entry name" value="THIOREDOXIN_2"/>
    <property type="match status" value="1"/>
</dbReference>
<evidence type="ECO:0000256" key="6">
    <source>
        <dbReference type="ARBA" id="ARBA00022989"/>
    </source>
</evidence>
<dbReference type="PANTHER" id="PTHR46107">
    <property type="entry name" value="DUMPY: SHORTER THAN WILD-TYPE"/>
    <property type="match status" value="1"/>
</dbReference>
<name>A0A058Z219_FONAL</name>
<dbReference type="GO" id="GO:0005789">
    <property type="term" value="C:endoplasmic reticulum membrane"/>
    <property type="evidence" value="ECO:0007669"/>
    <property type="project" value="UniProtKB-SubCell"/>
</dbReference>
<reference evidence="13" key="1">
    <citation type="submission" date="2013-04" db="EMBL/GenBank/DDBJ databases">
        <title>The Genome Sequence of Fonticula alba ATCC 38817.</title>
        <authorList>
            <consortium name="The Broad Institute Genomics Platform"/>
            <person name="Russ C."/>
            <person name="Cuomo C."/>
            <person name="Burger G."/>
            <person name="Gray M.W."/>
            <person name="Holland P.W.H."/>
            <person name="King N."/>
            <person name="Lang F.B.F."/>
            <person name="Roger A.J."/>
            <person name="Ruiz-Trillo I."/>
            <person name="Brown M."/>
            <person name="Walker B."/>
            <person name="Young S."/>
            <person name="Zeng Q."/>
            <person name="Gargeya S."/>
            <person name="Fitzgerald M."/>
            <person name="Haas B."/>
            <person name="Abouelleil A."/>
            <person name="Allen A.W."/>
            <person name="Alvarado L."/>
            <person name="Arachchi H.M."/>
            <person name="Berlin A.M."/>
            <person name="Chapman S.B."/>
            <person name="Gainer-Dewar J."/>
            <person name="Goldberg J."/>
            <person name="Griggs A."/>
            <person name="Gujja S."/>
            <person name="Hansen M."/>
            <person name="Howarth C."/>
            <person name="Imamovic A."/>
            <person name="Ireland A."/>
            <person name="Larimer J."/>
            <person name="McCowan C."/>
            <person name="Murphy C."/>
            <person name="Pearson M."/>
            <person name="Poon T.W."/>
            <person name="Priest M."/>
            <person name="Roberts A."/>
            <person name="Saif S."/>
            <person name="Shea T."/>
            <person name="Sisk P."/>
            <person name="Sykes S."/>
            <person name="Wortman J."/>
            <person name="Nusbaum C."/>
            <person name="Birren B."/>
        </authorList>
    </citation>
    <scope>NUCLEOTIDE SEQUENCE [LARGE SCALE GENOMIC DNA]</scope>
    <source>
        <strain evidence="13">ATCC 38817</strain>
    </source>
</reference>
<keyword evidence="8" id="KW-0676">Redox-active center</keyword>
<keyword evidence="14" id="KW-1185">Reference proteome</keyword>
<gene>
    <name evidence="13" type="ORF">H696_05233</name>
</gene>
<dbReference type="EMBL" id="KB932209">
    <property type="protein sequence ID" value="KCV68315.1"/>
    <property type="molecule type" value="Genomic_DNA"/>
</dbReference>
<evidence type="ECO:0000256" key="1">
    <source>
        <dbReference type="ARBA" id="ARBA00004389"/>
    </source>
</evidence>
<keyword evidence="3 11" id="KW-0732">Signal</keyword>
<feature type="transmembrane region" description="Helical" evidence="10">
    <location>
        <begin position="232"/>
        <end position="254"/>
    </location>
</feature>
<evidence type="ECO:0000256" key="5">
    <source>
        <dbReference type="ARBA" id="ARBA00022982"/>
    </source>
</evidence>
<evidence type="ECO:0000256" key="3">
    <source>
        <dbReference type="ARBA" id="ARBA00022729"/>
    </source>
</evidence>
<dbReference type="RefSeq" id="XP_009497369.1">
    <property type="nucleotide sequence ID" value="XM_009499094.1"/>
</dbReference>
<keyword evidence="10" id="KW-0472">Membrane</keyword>
<keyword evidence="5" id="KW-0249">Electron transport</keyword>
<feature type="domain" description="Thioredoxin" evidence="12">
    <location>
        <begin position="60"/>
        <end position="185"/>
    </location>
</feature>
<sequence>MMAFRSLLAGVALLCLLLVSALAAPQADFDGVADDAVVTTATTTTTDGGAPIDADVDAAAAAKALAPLFTGPAFVQLENPFQVNDLFTHSDKTWFVTFHASWCGVCHRFAPSIESLAEEFAASGNSDVHFASINLDTNLATAAQFRVSAIPAMYIVRDFGQKVHAYHPRPLTPAALRVFLEEKQWLNDEAPWSGIGSPFGWGGRTISIVLSVVSYYMQFSQYLREVYHFPQWLVSLFGFGLLAVASFAFAGIFFRVIGVTPGPGGAASAAASPGMLHMDDIAADLPATVEASEQPEKATASATATAGTSAPSTRKRRNN</sequence>
<keyword evidence="7" id="KW-1015">Disulfide bond</keyword>
<dbReference type="InterPro" id="IPR036249">
    <property type="entry name" value="Thioredoxin-like_sf"/>
</dbReference>
<accession>A0A058Z219</accession>
<dbReference type="OrthoDB" id="59470at2759"/>
<keyword evidence="6 10" id="KW-1133">Transmembrane helix</keyword>
<protein>
    <recommendedName>
        <fullName evidence="12">Thioredoxin domain-containing protein</fullName>
    </recommendedName>
</protein>
<comment type="subcellular location">
    <subcellularLocation>
        <location evidence="1">Endoplasmic reticulum membrane</location>
        <topology evidence="1">Single-pass membrane protein</topology>
    </subcellularLocation>
</comment>
<keyword evidence="4" id="KW-0256">Endoplasmic reticulum</keyword>
<feature type="region of interest" description="Disordered" evidence="9">
    <location>
        <begin position="289"/>
        <end position="319"/>
    </location>
</feature>
<dbReference type="Proteomes" id="UP000030693">
    <property type="component" value="Unassembled WGS sequence"/>
</dbReference>
<dbReference type="InterPro" id="IPR013766">
    <property type="entry name" value="Thioredoxin_domain"/>
</dbReference>
<dbReference type="Pfam" id="PF00085">
    <property type="entry name" value="Thioredoxin"/>
    <property type="match status" value="1"/>
</dbReference>